<dbReference type="EMBL" id="CP001275">
    <property type="protein sequence ID" value="ACM05701.1"/>
    <property type="molecule type" value="Genomic_DNA"/>
</dbReference>
<keyword evidence="2" id="KW-1185">Reference proteome</keyword>
<evidence type="ECO:0000313" key="2">
    <source>
        <dbReference type="Proteomes" id="UP000000447"/>
    </source>
</evidence>
<accession>B9KYS4</accession>
<proteinExistence type="predicted"/>
<name>B9KYS4_THERP</name>
<organism evidence="1 2">
    <name type="scientific">Thermomicrobium roseum (strain ATCC 27502 / DSM 5159 / P-2)</name>
    <dbReference type="NCBI Taxonomy" id="309801"/>
    <lineage>
        <taxon>Bacteria</taxon>
        <taxon>Pseudomonadati</taxon>
        <taxon>Thermomicrobiota</taxon>
        <taxon>Thermomicrobia</taxon>
        <taxon>Thermomicrobiales</taxon>
        <taxon>Thermomicrobiaceae</taxon>
        <taxon>Thermomicrobium</taxon>
    </lineage>
</organism>
<dbReference type="STRING" id="309801.trd_0628"/>
<dbReference type="KEGG" id="tro:trd_0628"/>
<dbReference type="AlphaFoldDB" id="B9KYS4"/>
<gene>
    <name evidence="1" type="ordered locus">trd_0628</name>
</gene>
<reference evidence="1 2" key="1">
    <citation type="journal article" date="2009" name="PLoS ONE">
        <title>Complete genome sequence of the aerobic CO-oxidizing thermophile Thermomicrobium roseum.</title>
        <authorList>
            <person name="Wu D."/>
            <person name="Raymond J."/>
            <person name="Wu M."/>
            <person name="Chatterji S."/>
            <person name="Ren Q."/>
            <person name="Graham J.E."/>
            <person name="Bryant D.A."/>
            <person name="Robb F."/>
            <person name="Colman A."/>
            <person name="Tallon L.J."/>
            <person name="Badger J.H."/>
            <person name="Madupu R."/>
            <person name="Ward N.L."/>
            <person name="Eisen J.A."/>
        </authorList>
    </citation>
    <scope>NUCLEOTIDE SEQUENCE [LARGE SCALE GENOMIC DNA]</scope>
    <source>
        <strain evidence="2">ATCC 27502 / DSM 5159 / P-2</strain>
    </source>
</reference>
<dbReference type="HOGENOM" id="CLU_3349795_0_0_0"/>
<sequence length="37" mass="4282">MLSERRTMRGSQQDTPSWPRVISFIRLRSGASTCWPS</sequence>
<protein>
    <submittedName>
        <fullName evidence="1">Uncharacterized protein</fullName>
    </submittedName>
</protein>
<evidence type="ECO:0000313" key="1">
    <source>
        <dbReference type="EMBL" id="ACM05701.1"/>
    </source>
</evidence>
<dbReference type="Proteomes" id="UP000000447">
    <property type="component" value="Chromosome"/>
</dbReference>